<sequence>MGFSTQSTAQLTLSGSSYNETFDGIGTALPAGWTVRATATAATRGTAQTFTTTANTWADTGSGFKNLASSEGLVTGSNATAQNASSDRALGVKQSGSFGDPGAAFELALANTQNRTAFTLTLKHQMLSVQSRSTTWTVQYATDGIGVVWTNLGTYTDPAAFGSTTGSYNFGTALDNISGNVLIRVVALTASGGTGTRDTYGIDDFVLSWTNATVPDLSTSSNSLTFGTHSVGTFSGSQTFNLSGTNLTGAPGNITVNAPNADFQVSNDNMAWGASTTIAYSSATLPATAVYVRFAPQSSGGKSGNITFSGGGDGTPPTVAVSGTGILEAPVAITASNIKNTEFTANWQPVSGATSYRLDVSSTPFASIGAVPWINEFHYDNIGSDVNEFVEVIIPTTYAGTGFTLTFYNGSGGASYSTVTLAQMTAGESNALYTIYSYTFPVETFQNGAPDGMALSDASGLIQFISYEGSFTATNGPANGIVSTEINPALSESNTTLATASLGLTGSGTSYSSFTWAAVNTNTKGALNAGQTIGSATYIIQDQNVGNNTSYTVTGLNPETPYYYRVRAVDANSVSGNSNTISVSTIAETTWNGSVWSDGTPTASLNAVIEGPFDTATDGVFTAKSLTINTGGSVTINSGTNITVVNQVTNTLTAADFVIENNANLLQLGVVNVNSGNATVYRNAAMRRQDYVYWSSPVAGQNLLDFSPNTLTNRFYELNETTNSFVAVDPSTTDFAGAKSYMLRAPDDFPMTTQTFNGEFIGVPNSGSYSIPVTNNNQGYNMIGNPYPSTISADAFLDENDSIGTIYFWTHTNQAAGAGDNYATYNSTGQVAPSSTTPQSDSPNGAIQTGQGFIVQTNAATNVNFLNTMRIPDNNDQFFRNAASVEKNRIWLNLINDNSESFLNQMLVGYVAGATNGIDLRYDGRMMASEGARIYSAIDNNDYVIQGRGLPFADNDVVALGFRTQEPGTFKISIDHVDGLFEGNQDIFIHDNLTGATVNIKESDYEFASNAGDFTSRFQLVYQSAPLSIDPVLNENTIVIYTKEAHLAINTGILNMESIKVFDTSGRLLIARDNIKSAETVLDNLNAKNQLLVVQITDEDGSTVTKKAMY</sequence>
<keyword evidence="4" id="KW-1185">Reference proteome</keyword>
<evidence type="ECO:0000313" key="4">
    <source>
        <dbReference type="Proteomes" id="UP000244937"/>
    </source>
</evidence>
<evidence type="ECO:0000313" key="3">
    <source>
        <dbReference type="EMBL" id="AWI25947.1"/>
    </source>
</evidence>
<evidence type="ECO:0000259" key="2">
    <source>
        <dbReference type="PROSITE" id="PS50853"/>
    </source>
</evidence>
<evidence type="ECO:0000256" key="1">
    <source>
        <dbReference type="SAM" id="Coils"/>
    </source>
</evidence>
<dbReference type="EMBL" id="CP029187">
    <property type="protein sequence ID" value="AWI25947.1"/>
    <property type="molecule type" value="Genomic_DNA"/>
</dbReference>
<dbReference type="InterPro" id="IPR013783">
    <property type="entry name" value="Ig-like_fold"/>
</dbReference>
<name>A0A2S1SHX1_9FLAO</name>
<dbReference type="NCBIfam" id="NF033708">
    <property type="entry name" value="T9SS_Cterm_ChiA"/>
    <property type="match status" value="1"/>
</dbReference>
<dbReference type="PROSITE" id="PS50853">
    <property type="entry name" value="FN3"/>
    <property type="match status" value="1"/>
</dbReference>
<feature type="domain" description="Fibronectin type-III" evidence="2">
    <location>
        <begin position="498"/>
        <end position="588"/>
    </location>
</feature>
<accession>A0A2S1SHX1</accession>
<dbReference type="AlphaFoldDB" id="A0A2S1SHX1"/>
<keyword evidence="1" id="KW-0175">Coiled coil</keyword>
<dbReference type="Proteomes" id="UP000244937">
    <property type="component" value="Chromosome"/>
</dbReference>
<dbReference type="SMART" id="SM00060">
    <property type="entry name" value="FN3"/>
    <property type="match status" value="1"/>
</dbReference>
<dbReference type="InterPro" id="IPR036116">
    <property type="entry name" value="FN3_sf"/>
</dbReference>
<dbReference type="SUPFAM" id="SSF49265">
    <property type="entry name" value="Fibronectin type III"/>
    <property type="match status" value="1"/>
</dbReference>
<dbReference type="Gene3D" id="2.60.40.10">
    <property type="entry name" value="Immunoglobulins"/>
    <property type="match status" value="1"/>
</dbReference>
<gene>
    <name evidence="3" type="ORF">HYN49_08565</name>
</gene>
<feature type="coiled-coil region" evidence="1">
    <location>
        <begin position="1068"/>
        <end position="1095"/>
    </location>
</feature>
<dbReference type="CDD" id="cd00063">
    <property type="entry name" value="FN3"/>
    <property type="match status" value="1"/>
</dbReference>
<protein>
    <recommendedName>
        <fullName evidence="2">Fibronectin type-III domain-containing protein</fullName>
    </recommendedName>
</protein>
<dbReference type="InterPro" id="IPR003961">
    <property type="entry name" value="FN3_dom"/>
</dbReference>
<dbReference type="KEGG" id="fpal:HYN49_08565"/>
<reference evidence="3 4" key="1">
    <citation type="submission" date="2018-05" db="EMBL/GenBank/DDBJ databases">
        <title>Genome sequencing of Flavobacterium sp. HYN0049.</title>
        <authorList>
            <person name="Yi H."/>
            <person name="Baek C."/>
        </authorList>
    </citation>
    <scope>NUCLEOTIDE SEQUENCE [LARGE SCALE GENOMIC DNA]</scope>
    <source>
        <strain evidence="3 4">HYN0049</strain>
    </source>
</reference>
<proteinExistence type="predicted"/>
<organism evidence="3 4">
    <name type="scientific">Flavobacterium pallidum</name>
    <dbReference type="NCBI Taxonomy" id="2172098"/>
    <lineage>
        <taxon>Bacteria</taxon>
        <taxon>Pseudomonadati</taxon>
        <taxon>Bacteroidota</taxon>
        <taxon>Flavobacteriia</taxon>
        <taxon>Flavobacteriales</taxon>
        <taxon>Flavobacteriaceae</taxon>
        <taxon>Flavobacterium</taxon>
    </lineage>
</organism>